<gene>
    <name evidence="1" type="ORF">CFS9_04160</name>
</gene>
<organism evidence="1">
    <name type="scientific">Flavobacterium sp. CFS9</name>
    <dbReference type="NCBI Taxonomy" id="3143118"/>
    <lineage>
        <taxon>Bacteria</taxon>
        <taxon>Pseudomonadati</taxon>
        <taxon>Bacteroidota</taxon>
        <taxon>Flavobacteriia</taxon>
        <taxon>Flavobacteriales</taxon>
        <taxon>Flavobacteriaceae</taxon>
        <taxon>Flavobacterium</taxon>
    </lineage>
</organism>
<dbReference type="AlphaFoldDB" id="A0AAT9GX15"/>
<accession>A0AAT9GX15</accession>
<name>A0AAT9GX15_9FLAO</name>
<protein>
    <submittedName>
        <fullName evidence="1">Uncharacterized protein</fullName>
    </submittedName>
</protein>
<evidence type="ECO:0000313" key="1">
    <source>
        <dbReference type="EMBL" id="BFM41775.1"/>
    </source>
</evidence>
<dbReference type="EMBL" id="AP031573">
    <property type="protein sequence ID" value="BFM41775.1"/>
    <property type="molecule type" value="Genomic_DNA"/>
</dbReference>
<reference evidence="1" key="1">
    <citation type="submission" date="2024-05" db="EMBL/GenBank/DDBJ databases">
        <title>Whole-Genome Sequence of CFS9, a Potential Fish Probiotic Isolated from the Body Surface of Silurus asotus.</title>
        <authorList>
            <person name="Kojima M."/>
            <person name="Tobioka K."/>
            <person name="Yokota K."/>
            <person name="Nakatani H."/>
            <person name="Hori K."/>
            <person name="Tamaru Y."/>
            <person name="Okazaki F."/>
        </authorList>
    </citation>
    <scope>NUCLEOTIDE SEQUENCE</scope>
    <source>
        <strain evidence="1">CFS9</strain>
    </source>
</reference>
<sequence length="59" mass="6730">MAGNGFGKDIRKFQDFKIPNSKNHLTSVGTTIINYGKRYFQTSSRPKTAKTPIKLYTVY</sequence>
<proteinExistence type="predicted"/>